<evidence type="ECO:0000313" key="3">
    <source>
        <dbReference type="Proteomes" id="UP001280121"/>
    </source>
</evidence>
<feature type="compositionally biased region" description="Basic and acidic residues" evidence="1">
    <location>
        <begin position="48"/>
        <end position="57"/>
    </location>
</feature>
<accession>A0AAD9U6X5</accession>
<name>A0AAD9U6X5_9ROSI</name>
<sequence>MEAQFSKMEAKYEMLESTLQKSNEGTELFKQRVDEQFNRLHDLIVNKLSRGEPDGSKQKVILGTPPEESSTDQHSQDQSNMHNKVIADPSLKTPKLTFPKFYGEDLKMWIMTNERFFMVHLVAFEQKVLAASIHFEKKKG</sequence>
<comment type="caution">
    <text evidence="2">The sequence shown here is derived from an EMBL/GenBank/DDBJ whole genome shotgun (WGS) entry which is preliminary data.</text>
</comment>
<dbReference type="EMBL" id="JANJYI010000005">
    <property type="protein sequence ID" value="KAK2648937.1"/>
    <property type="molecule type" value="Genomic_DNA"/>
</dbReference>
<gene>
    <name evidence="2" type="ORF">Ddye_016426</name>
</gene>
<organism evidence="2 3">
    <name type="scientific">Dipteronia dyeriana</name>
    <dbReference type="NCBI Taxonomy" id="168575"/>
    <lineage>
        <taxon>Eukaryota</taxon>
        <taxon>Viridiplantae</taxon>
        <taxon>Streptophyta</taxon>
        <taxon>Embryophyta</taxon>
        <taxon>Tracheophyta</taxon>
        <taxon>Spermatophyta</taxon>
        <taxon>Magnoliopsida</taxon>
        <taxon>eudicotyledons</taxon>
        <taxon>Gunneridae</taxon>
        <taxon>Pentapetalae</taxon>
        <taxon>rosids</taxon>
        <taxon>malvids</taxon>
        <taxon>Sapindales</taxon>
        <taxon>Sapindaceae</taxon>
        <taxon>Hippocastanoideae</taxon>
        <taxon>Acereae</taxon>
        <taxon>Dipteronia</taxon>
    </lineage>
</organism>
<keyword evidence="3" id="KW-1185">Reference proteome</keyword>
<evidence type="ECO:0000313" key="2">
    <source>
        <dbReference type="EMBL" id="KAK2648937.1"/>
    </source>
</evidence>
<feature type="region of interest" description="Disordered" evidence="1">
    <location>
        <begin position="48"/>
        <end position="88"/>
    </location>
</feature>
<proteinExistence type="predicted"/>
<evidence type="ECO:0000256" key="1">
    <source>
        <dbReference type="SAM" id="MobiDB-lite"/>
    </source>
</evidence>
<dbReference type="AlphaFoldDB" id="A0AAD9U6X5"/>
<dbReference type="Proteomes" id="UP001280121">
    <property type="component" value="Unassembled WGS sequence"/>
</dbReference>
<reference evidence="2" key="1">
    <citation type="journal article" date="2023" name="Plant J.">
        <title>Genome sequences and population genomics provide insights into the demographic history, inbreeding, and mutation load of two 'living fossil' tree species of Dipteronia.</title>
        <authorList>
            <person name="Feng Y."/>
            <person name="Comes H.P."/>
            <person name="Chen J."/>
            <person name="Zhu S."/>
            <person name="Lu R."/>
            <person name="Zhang X."/>
            <person name="Li P."/>
            <person name="Qiu J."/>
            <person name="Olsen K.M."/>
            <person name="Qiu Y."/>
        </authorList>
    </citation>
    <scope>NUCLEOTIDE SEQUENCE</scope>
    <source>
        <strain evidence="2">KIB01</strain>
    </source>
</reference>
<feature type="compositionally biased region" description="Polar residues" evidence="1">
    <location>
        <begin position="72"/>
        <end position="82"/>
    </location>
</feature>
<protein>
    <submittedName>
        <fullName evidence="2">Uncharacterized protein</fullName>
    </submittedName>
</protein>